<dbReference type="OrthoDB" id="1912886at2759"/>
<gene>
    <name evidence="8" type="ORF">Csa_6G135450</name>
</gene>
<dbReference type="PROSITE" id="PS51005">
    <property type="entry name" value="NAC"/>
    <property type="match status" value="1"/>
</dbReference>
<dbReference type="eggNOG" id="ENOG502QTH5">
    <property type="taxonomic scope" value="Eukaryota"/>
</dbReference>
<keyword evidence="2" id="KW-0805">Transcription regulation</keyword>
<comment type="subcellular location">
    <subcellularLocation>
        <location evidence="1">Nucleus</location>
    </subcellularLocation>
</comment>
<proteinExistence type="predicted"/>
<dbReference type="EMBL" id="CM002927">
    <property type="protein sequence ID" value="KGN46789.1"/>
    <property type="molecule type" value="Genomic_DNA"/>
</dbReference>
<evidence type="ECO:0000259" key="7">
    <source>
        <dbReference type="PROSITE" id="PS51005"/>
    </source>
</evidence>
<feature type="domain" description="NAC" evidence="7">
    <location>
        <begin position="6"/>
        <end position="160"/>
    </location>
</feature>
<dbReference type="InterPro" id="IPR003441">
    <property type="entry name" value="NAC-dom"/>
</dbReference>
<evidence type="ECO:0000256" key="3">
    <source>
        <dbReference type="ARBA" id="ARBA00023125"/>
    </source>
</evidence>
<dbReference type="STRING" id="3659.A0A0A0KD62"/>
<reference evidence="8 9" key="4">
    <citation type="journal article" date="2011" name="BMC Genomics">
        <title>RNA-Seq improves annotation of protein-coding genes in the cucumber genome.</title>
        <authorList>
            <person name="Li Z."/>
            <person name="Zhang Z."/>
            <person name="Yan P."/>
            <person name="Huang S."/>
            <person name="Fei Z."/>
            <person name="Lin K."/>
        </authorList>
    </citation>
    <scope>NUCLEOTIDE SEQUENCE [LARGE SCALE GENOMIC DNA]</scope>
    <source>
        <strain evidence="9">cv. 9930</strain>
    </source>
</reference>
<dbReference type="Proteomes" id="UP000029981">
    <property type="component" value="Chromosome 6"/>
</dbReference>
<evidence type="ECO:0000256" key="2">
    <source>
        <dbReference type="ARBA" id="ARBA00023015"/>
    </source>
</evidence>
<dbReference type="PANTHER" id="PTHR31744:SF210">
    <property type="entry name" value="NAC DOMAIN-CONTAINING PROTEIN 86-LIKE"/>
    <property type="match status" value="1"/>
</dbReference>
<name>A0A0A0KD62_CUCSA</name>
<dbReference type="FunFam" id="2.170.150.80:FF:000002">
    <property type="entry name" value="Nac domain-containing protein 86"/>
    <property type="match status" value="1"/>
</dbReference>
<dbReference type="AlphaFoldDB" id="A0A0A0KD62"/>
<dbReference type="PANTHER" id="PTHR31744">
    <property type="entry name" value="PROTEIN CUP-SHAPED COTYLEDON 2-RELATED"/>
    <property type="match status" value="1"/>
</dbReference>
<dbReference type="GO" id="GO:0005634">
    <property type="term" value="C:nucleus"/>
    <property type="evidence" value="ECO:0007669"/>
    <property type="project" value="UniProtKB-SubCell"/>
</dbReference>
<dbReference type="SUPFAM" id="SSF101941">
    <property type="entry name" value="NAC domain"/>
    <property type="match status" value="1"/>
</dbReference>
<accession>A0A0A0KD62</accession>
<keyword evidence="4" id="KW-0804">Transcription</keyword>
<dbReference type="GO" id="GO:0006355">
    <property type="term" value="P:regulation of DNA-templated transcription"/>
    <property type="evidence" value="ECO:0007669"/>
    <property type="project" value="InterPro"/>
</dbReference>
<keyword evidence="3" id="KW-0238">DNA-binding</keyword>
<evidence type="ECO:0000256" key="5">
    <source>
        <dbReference type="ARBA" id="ARBA00023242"/>
    </source>
</evidence>
<organism evidence="8 9">
    <name type="scientific">Cucumis sativus</name>
    <name type="common">Cucumber</name>
    <dbReference type="NCBI Taxonomy" id="3659"/>
    <lineage>
        <taxon>Eukaryota</taxon>
        <taxon>Viridiplantae</taxon>
        <taxon>Streptophyta</taxon>
        <taxon>Embryophyta</taxon>
        <taxon>Tracheophyta</taxon>
        <taxon>Spermatophyta</taxon>
        <taxon>Magnoliopsida</taxon>
        <taxon>eudicotyledons</taxon>
        <taxon>Gunneridae</taxon>
        <taxon>Pentapetalae</taxon>
        <taxon>rosids</taxon>
        <taxon>fabids</taxon>
        <taxon>Cucurbitales</taxon>
        <taxon>Cucurbitaceae</taxon>
        <taxon>Benincaseae</taxon>
        <taxon>Cucumis</taxon>
    </lineage>
</organism>
<evidence type="ECO:0000256" key="1">
    <source>
        <dbReference type="ARBA" id="ARBA00004123"/>
    </source>
</evidence>
<dbReference type="GO" id="GO:0000976">
    <property type="term" value="F:transcription cis-regulatory region binding"/>
    <property type="evidence" value="ECO:0007669"/>
    <property type="project" value="EnsemblPlants"/>
</dbReference>
<protein>
    <recommendedName>
        <fullName evidence="7">NAC domain-containing protein</fullName>
    </recommendedName>
</protein>
<evidence type="ECO:0000313" key="9">
    <source>
        <dbReference type="Proteomes" id="UP000029981"/>
    </source>
</evidence>
<evidence type="ECO:0000256" key="4">
    <source>
        <dbReference type="ARBA" id="ARBA00023163"/>
    </source>
</evidence>
<dbReference type="KEGG" id="csv:101203964"/>
<reference evidence="8 9" key="1">
    <citation type="journal article" date="2009" name="Nat. Genet.">
        <title>The genome of the cucumber, Cucumis sativus L.</title>
        <authorList>
            <person name="Huang S."/>
            <person name="Li R."/>
            <person name="Zhang Z."/>
            <person name="Li L."/>
            <person name="Gu X."/>
            <person name="Fan W."/>
            <person name="Lucas W.J."/>
            <person name="Wang X."/>
            <person name="Xie B."/>
            <person name="Ni P."/>
            <person name="Ren Y."/>
            <person name="Zhu H."/>
            <person name="Li J."/>
            <person name="Lin K."/>
            <person name="Jin W."/>
            <person name="Fei Z."/>
            <person name="Li G."/>
            <person name="Staub J."/>
            <person name="Kilian A."/>
            <person name="van der Vossen E.A."/>
            <person name="Wu Y."/>
            <person name="Guo J."/>
            <person name="He J."/>
            <person name="Jia Z."/>
            <person name="Ren Y."/>
            <person name="Tian G."/>
            <person name="Lu Y."/>
            <person name="Ruan J."/>
            <person name="Qian W."/>
            <person name="Wang M."/>
            <person name="Huang Q."/>
            <person name="Li B."/>
            <person name="Xuan Z."/>
            <person name="Cao J."/>
            <person name="Asan"/>
            <person name="Wu Z."/>
            <person name="Zhang J."/>
            <person name="Cai Q."/>
            <person name="Bai Y."/>
            <person name="Zhao B."/>
            <person name="Han Y."/>
            <person name="Li Y."/>
            <person name="Li X."/>
            <person name="Wang S."/>
            <person name="Shi Q."/>
            <person name="Liu S."/>
            <person name="Cho W.K."/>
            <person name="Kim J.Y."/>
            <person name="Xu Y."/>
            <person name="Heller-Uszynska K."/>
            <person name="Miao H."/>
            <person name="Cheng Z."/>
            <person name="Zhang S."/>
            <person name="Wu J."/>
            <person name="Yang Y."/>
            <person name="Kang H."/>
            <person name="Li M."/>
            <person name="Liang H."/>
            <person name="Ren X."/>
            <person name="Shi Z."/>
            <person name="Wen M."/>
            <person name="Jian M."/>
            <person name="Yang H."/>
            <person name="Zhang G."/>
            <person name="Yang Z."/>
            <person name="Chen R."/>
            <person name="Liu S."/>
            <person name="Li J."/>
            <person name="Ma L."/>
            <person name="Liu H."/>
            <person name="Zhou Y."/>
            <person name="Zhao J."/>
            <person name="Fang X."/>
            <person name="Li G."/>
            <person name="Fang L."/>
            <person name="Li Y."/>
            <person name="Liu D."/>
            <person name="Zheng H."/>
            <person name="Zhang Y."/>
            <person name="Qin N."/>
            <person name="Li Z."/>
            <person name="Yang G."/>
            <person name="Yang S."/>
            <person name="Bolund L."/>
            <person name="Kristiansen K."/>
            <person name="Zheng H."/>
            <person name="Li S."/>
            <person name="Zhang X."/>
            <person name="Yang H."/>
            <person name="Wang J."/>
            <person name="Sun R."/>
            <person name="Zhang B."/>
            <person name="Jiang S."/>
            <person name="Wang J."/>
            <person name="Du Y."/>
            <person name="Li S."/>
        </authorList>
    </citation>
    <scope>NUCLEOTIDE SEQUENCE [LARGE SCALE GENOMIC DNA]</scope>
    <source>
        <strain evidence="9">cv. 9930</strain>
    </source>
</reference>
<reference evidence="8 9" key="3">
    <citation type="journal article" date="2010" name="BMC Genomics">
        <title>Transcriptome sequencing and comparative analysis of cucumber flowers with different sex types.</title>
        <authorList>
            <person name="Guo S."/>
            <person name="Zheng Y."/>
            <person name="Joung J.G."/>
            <person name="Liu S."/>
            <person name="Zhang Z."/>
            <person name="Crasta O.R."/>
            <person name="Sobral B.W."/>
            <person name="Xu Y."/>
            <person name="Huang S."/>
            <person name="Fei Z."/>
        </authorList>
    </citation>
    <scope>NUCLEOTIDE SEQUENCE [LARGE SCALE GENOMIC DNA]</scope>
    <source>
        <strain evidence="9">cv. 9930</strain>
    </source>
</reference>
<keyword evidence="9" id="KW-1185">Reference proteome</keyword>
<reference evidence="8 9" key="2">
    <citation type="journal article" date="2009" name="PLoS ONE">
        <title>An integrated genetic and cytogenetic map of the cucumber genome.</title>
        <authorList>
            <person name="Ren Y."/>
            <person name="Zhang Z."/>
            <person name="Liu J."/>
            <person name="Staub J.E."/>
            <person name="Han Y."/>
            <person name="Cheng Z."/>
            <person name="Li X."/>
            <person name="Lu J."/>
            <person name="Miao H."/>
            <person name="Kang H."/>
            <person name="Xie B."/>
            <person name="Gu X."/>
            <person name="Wang X."/>
            <person name="Du Y."/>
            <person name="Jin W."/>
            <person name="Huang S."/>
        </authorList>
    </citation>
    <scope>NUCLEOTIDE SEQUENCE [LARGE SCALE GENOMIC DNA]</scope>
    <source>
        <strain evidence="9">cv. 9930</strain>
    </source>
</reference>
<dbReference type="Pfam" id="PF02365">
    <property type="entry name" value="NAM"/>
    <property type="match status" value="1"/>
</dbReference>
<evidence type="ECO:0000256" key="6">
    <source>
        <dbReference type="SAM" id="MobiDB-lite"/>
    </source>
</evidence>
<keyword evidence="5" id="KW-0539">Nucleus</keyword>
<dbReference type="Gramene" id="KGN46789">
    <property type="protein sequence ID" value="KGN46789"/>
    <property type="gene ID" value="Csa_6G135450"/>
</dbReference>
<feature type="region of interest" description="Disordered" evidence="6">
    <location>
        <begin position="190"/>
        <end position="210"/>
    </location>
</feature>
<dbReference type="InterPro" id="IPR036093">
    <property type="entry name" value="NAC_dom_sf"/>
</dbReference>
<dbReference type="Gene3D" id="2.170.150.80">
    <property type="entry name" value="NAC domain"/>
    <property type="match status" value="1"/>
</dbReference>
<dbReference type="OMA" id="HDQFFAN"/>
<evidence type="ECO:0000313" key="8">
    <source>
        <dbReference type="EMBL" id="KGN46789.1"/>
    </source>
</evidence>
<sequence length="365" mass="41710">MAPMTLPPGFRFHPTDEELVAYYLDRKINGRSIELEIIPEIDLYKCEPWELPDKSFLPSKDMEWYFYSPRDRKYPNGSRTNRATKGGYWKATGKDRVVQSQKRAVGMKKTLVYYKGRAPHGVRTNWVMHEYRLLHSQLATATTSSPSTKDSYALCRVFKKATIVPKTVGEKTNGVDPEAPVWQMADEQDMQVDDGGGAPESSRGGIESNEDGDSFDHFLYEYNPKIFSSENSSSDLTQGNVADDLPVLVTSDNEANSSADNLYPIHIDCPSNYMQIPNNFIEHENNLHYQHPYYPPLEVEDFPQLNIMGETKSLMKPECMDEYMKSFDKFRDSMNGSLEEILSLCSLPNMQEDNHNLQQHSSLLQ</sequence>